<keyword evidence="1" id="KW-0472">Membrane</keyword>
<reference evidence="2" key="1">
    <citation type="submission" date="2020-04" db="EMBL/GenBank/DDBJ databases">
        <authorList>
            <person name="Chiriac C."/>
            <person name="Salcher M."/>
            <person name="Ghai R."/>
            <person name="Kavagutti S V."/>
        </authorList>
    </citation>
    <scope>NUCLEOTIDE SEQUENCE</scope>
</reference>
<proteinExistence type="predicted"/>
<name>A0A6J5KUW1_9CAUD</name>
<evidence type="ECO:0000313" key="3">
    <source>
        <dbReference type="EMBL" id="CAB5171171.1"/>
    </source>
</evidence>
<evidence type="ECO:0000256" key="1">
    <source>
        <dbReference type="SAM" id="Phobius"/>
    </source>
</evidence>
<sequence>MSDLNYILQRLEAIDSRFDEKLDKILVQTTKTNGRVTALEDKFSNVFKEVEDLKEHKNYNKGRDKVLYIIIGGVGALALALVGIYLK</sequence>
<dbReference type="EMBL" id="LR796194">
    <property type="protein sequence ID" value="CAB4126248.1"/>
    <property type="molecule type" value="Genomic_DNA"/>
</dbReference>
<accession>A0A6J5KUW1</accession>
<keyword evidence="1" id="KW-1133">Transmembrane helix</keyword>
<organism evidence="2">
    <name type="scientific">uncultured Caudovirales phage</name>
    <dbReference type="NCBI Taxonomy" id="2100421"/>
    <lineage>
        <taxon>Viruses</taxon>
        <taxon>Duplodnaviria</taxon>
        <taxon>Heunggongvirae</taxon>
        <taxon>Uroviricota</taxon>
        <taxon>Caudoviricetes</taxon>
        <taxon>Peduoviridae</taxon>
        <taxon>Maltschvirus</taxon>
        <taxon>Maltschvirus maltsch</taxon>
    </lineage>
</organism>
<keyword evidence="1" id="KW-0812">Transmembrane</keyword>
<evidence type="ECO:0000313" key="2">
    <source>
        <dbReference type="EMBL" id="CAB4126248.1"/>
    </source>
</evidence>
<protein>
    <submittedName>
        <fullName evidence="2">Uncharacterized protein</fullName>
    </submittedName>
</protein>
<dbReference type="EMBL" id="LR798204">
    <property type="protein sequence ID" value="CAB5171171.1"/>
    <property type="molecule type" value="Genomic_DNA"/>
</dbReference>
<gene>
    <name evidence="3" type="ORF">UFOVP153_65</name>
    <name evidence="2" type="ORF">UFOVP69_58</name>
</gene>
<feature type="transmembrane region" description="Helical" evidence="1">
    <location>
        <begin position="66"/>
        <end position="86"/>
    </location>
</feature>